<protein>
    <submittedName>
        <fullName evidence="4">Uncharacterized aarF domain-containing protein kinase 5</fullName>
    </submittedName>
</protein>
<evidence type="ECO:0000313" key="3">
    <source>
        <dbReference type="Proteomes" id="UP000515154"/>
    </source>
</evidence>
<dbReference type="Proteomes" id="UP000515154">
    <property type="component" value="Linkage group LG10"/>
</dbReference>
<dbReference type="InterPro" id="IPR011009">
    <property type="entry name" value="Kinase-like_dom_sf"/>
</dbReference>
<sequence>MLCRSLLSAVQNLKNCTLSKSLISNGRSVPCLSKTPATGHRHFVTSRSRERNRILVKKSFWRQRSVVGTAVGIVASSVYYLSLDEPDRRKIRVSLGAFQRLLRSIYVGAQISFLYTWRLYGLDPDSDEYREAMKYCHQKGAECLKDGCLQNGGVYVKLGQGLVSLNHLLPTEYITILSSLQDKALHRGVNEIEQLFKEDFNASPYTMFKYFEKTPIAAASLAQVHKAITHSGEEVAVKIQYIDLHDRFFGDILTCEIILKLIEWIHPNFGFGWVLQELKSTLAEELDFINEARNGEKCAEDLKHLKYVHVPVIDWSSTSKRVLTTEFIDGCKITDIEGIQEMGLSPKDINRKLINCFSDQIFRSGFVHGDPHPGNVFVRKGKKGQGELVILDHGLYNQLKENERLALCGIFKAIVLKDEAGMQEYSRLLGVSNHAVFCEILVQRPVVRNSMRLPSRMTPEDIDKMKTNVVHHFDEIMQVLKEMPCTLILVIRNLNTIRAITRNLGDKVDRYTIMVQRSVSAICDTTEHTLLTKIKSTFQLFMFELFISIENLKLWFAFTYLRFLYFLGLHPEYQELTELINTQRKRYENL</sequence>
<dbReference type="SUPFAM" id="SSF56112">
    <property type="entry name" value="Protein kinase-like (PK-like)"/>
    <property type="match status" value="1"/>
</dbReference>
<dbReference type="PANTHER" id="PTHR43173:SF28">
    <property type="entry name" value="AARF DOMAIN CONTAINING KINASE 5"/>
    <property type="match status" value="1"/>
</dbReference>
<dbReference type="Pfam" id="PF03109">
    <property type="entry name" value="ABC1"/>
    <property type="match status" value="1"/>
</dbReference>
<keyword evidence="4" id="KW-0418">Kinase</keyword>
<evidence type="ECO:0000313" key="4">
    <source>
        <dbReference type="RefSeq" id="XP_029641978.1"/>
    </source>
</evidence>
<proteinExistence type="inferred from homology"/>
<dbReference type="InterPro" id="IPR004147">
    <property type="entry name" value="ABC1_dom"/>
</dbReference>
<evidence type="ECO:0000259" key="2">
    <source>
        <dbReference type="Pfam" id="PF03109"/>
    </source>
</evidence>
<dbReference type="AlphaFoldDB" id="A0A6P7SUU4"/>
<dbReference type="RefSeq" id="XP_029641978.1">
    <property type="nucleotide sequence ID" value="XM_029786118.2"/>
</dbReference>
<dbReference type="InterPro" id="IPR051130">
    <property type="entry name" value="Mito_struct-func_regulator"/>
</dbReference>
<feature type="domain" description="ABC1 atypical kinase-like" evidence="2">
    <location>
        <begin position="180"/>
        <end position="425"/>
    </location>
</feature>
<dbReference type="PANTHER" id="PTHR43173">
    <property type="entry name" value="ABC1 FAMILY PROTEIN"/>
    <property type="match status" value="1"/>
</dbReference>
<dbReference type="GO" id="GO:0016301">
    <property type="term" value="F:kinase activity"/>
    <property type="evidence" value="ECO:0007669"/>
    <property type="project" value="UniProtKB-KW"/>
</dbReference>
<keyword evidence="3" id="KW-1185">Reference proteome</keyword>
<dbReference type="KEGG" id="osn:115216634"/>
<gene>
    <name evidence="4" type="primary">LOC115216634</name>
</gene>
<name>A0A6P7SUU4_9MOLL</name>
<evidence type="ECO:0000256" key="1">
    <source>
        <dbReference type="ARBA" id="ARBA00009670"/>
    </source>
</evidence>
<accession>A0A6P7SUU4</accession>
<organism evidence="3 4">
    <name type="scientific">Octopus sinensis</name>
    <name type="common">East Asian common octopus</name>
    <dbReference type="NCBI Taxonomy" id="2607531"/>
    <lineage>
        <taxon>Eukaryota</taxon>
        <taxon>Metazoa</taxon>
        <taxon>Spiralia</taxon>
        <taxon>Lophotrochozoa</taxon>
        <taxon>Mollusca</taxon>
        <taxon>Cephalopoda</taxon>
        <taxon>Coleoidea</taxon>
        <taxon>Octopodiformes</taxon>
        <taxon>Octopoda</taxon>
        <taxon>Incirrata</taxon>
        <taxon>Octopodidae</taxon>
        <taxon>Octopus</taxon>
    </lineage>
</organism>
<comment type="similarity">
    <text evidence="1">Belongs to the protein kinase superfamily. ADCK protein kinase family.</text>
</comment>
<dbReference type="CDD" id="cd13969">
    <property type="entry name" value="ADCK1-like"/>
    <property type="match status" value="1"/>
</dbReference>
<keyword evidence="4" id="KW-0808">Transferase</keyword>
<reference evidence="4" key="1">
    <citation type="submission" date="2025-08" db="UniProtKB">
        <authorList>
            <consortium name="RefSeq"/>
        </authorList>
    </citation>
    <scope>IDENTIFICATION</scope>
</reference>
<dbReference type="InterPro" id="IPR045307">
    <property type="entry name" value="ADCK1_dom"/>
</dbReference>